<dbReference type="OrthoDB" id="10487721at2759"/>
<dbReference type="InterPro" id="IPR036770">
    <property type="entry name" value="Ankyrin_rpt-contain_sf"/>
</dbReference>
<name>A0A9P1DW63_9DINO</name>
<reference evidence="3 4" key="2">
    <citation type="submission" date="2024-05" db="EMBL/GenBank/DDBJ databases">
        <authorList>
            <person name="Chen Y."/>
            <person name="Shah S."/>
            <person name="Dougan E. K."/>
            <person name="Thang M."/>
            <person name="Chan C."/>
        </authorList>
    </citation>
    <scope>NUCLEOTIDE SEQUENCE [LARGE SCALE GENOMIC DNA]</scope>
</reference>
<keyword evidence="4" id="KW-1185">Reference proteome</keyword>
<gene>
    <name evidence="2" type="ORF">C1SCF055_LOCUS41305</name>
</gene>
<evidence type="ECO:0000313" key="2">
    <source>
        <dbReference type="EMBL" id="CAI4016576.1"/>
    </source>
</evidence>
<keyword evidence="3" id="KW-0808">Transferase</keyword>
<dbReference type="EMBL" id="CAMXCT020006591">
    <property type="protein sequence ID" value="CAL1169951.1"/>
    <property type="molecule type" value="Genomic_DNA"/>
</dbReference>
<sequence length="894" mass="99077">MIGMVLNRQPRSGDDREVLSLARSKDRLKSSRITELSGKCWIEEVETADFGEENYRSKSRRKDPSPDDAPWWLRRGTARQAKHEDRRSASPASPSPEPTPWWMRRGTGLGWQPNGEGAPPKDEVLSGEDTPPLPKQEQDDEGSITPPLPDEESETPPLEEPEGSSVPEPLRPPRRERLLMPPQPPPNREVEGMVLQALRERDPTIPDSWPAIVAAAYANEMDSIQWLIGSKADVNAITSSKSTALWHAVNNQNAGMVHCLLEARADPNHTKKNAKGVRRSLLDIANNDGAPPPIVNMLEIAGGLRNKDLERGRQAKRPFDSEMLAAAAAEAGGPRKRPRFRQIVGEDDSFHSMLTRIRDLDPKNEPSSPSTPPLDSRPGRAYAERSAFKKAYARKMLPLSGEKPVLDFSAYSTAYNTSVTTNDRPSLSRPLSQAEAPRRRMFAGIEIPGVRGLRGHEAERWRRGMGFDFELTNAEDKPEVLMDPWGCSLAGKHTSKESEAPEALEADGPQFSQERLPPKRMPAPPRVPLKAMPPPPPPKAMPAMPVPPAMANPLSPPKSQPPGHLLTNHPSREESGQSSHTEPRVGETTGGANAISEPSALVKAKAMPRKPEGDGFASGSKEAGFTSTGASQVPQPPESCAGLADLPKLLEEGQDRDDEAAEEELPKKAAQTKAAAAAVAFSPMNALMGLEQQDNDLLRRQMNIVREMAGGSKFHDPARDPSAYRKQAQNMCLIEVSQLKFCHKDIGQRFTHGRHRGQPVLKLLEELHARRVDAEELPPLVVMRKENTLQVVCGNRRLYCLKRYALEASRAVNVWCVVYDLKSKETPRPLVFKILGEYRSVDGASCTVHDDMHKCKYVITHTYIQTHTHIYITCICNICIHICIHMYTYIRVYI</sequence>
<dbReference type="EMBL" id="CAMXCT030006591">
    <property type="protein sequence ID" value="CAL4803888.1"/>
    <property type="molecule type" value="Genomic_DNA"/>
</dbReference>
<evidence type="ECO:0000313" key="4">
    <source>
        <dbReference type="Proteomes" id="UP001152797"/>
    </source>
</evidence>
<feature type="region of interest" description="Disordered" evidence="1">
    <location>
        <begin position="492"/>
        <end position="642"/>
    </location>
</feature>
<evidence type="ECO:0000313" key="3">
    <source>
        <dbReference type="EMBL" id="CAL4803888.1"/>
    </source>
</evidence>
<dbReference type="Pfam" id="PF00023">
    <property type="entry name" value="Ank"/>
    <property type="match status" value="1"/>
</dbReference>
<protein>
    <submittedName>
        <fullName evidence="3">Calcium-dependent protein kinase 4</fullName>
    </submittedName>
</protein>
<dbReference type="Gene3D" id="1.25.40.20">
    <property type="entry name" value="Ankyrin repeat-containing domain"/>
    <property type="match status" value="1"/>
</dbReference>
<keyword evidence="3" id="KW-0418">Kinase</keyword>
<feature type="region of interest" description="Disordered" evidence="1">
    <location>
        <begin position="357"/>
        <end position="381"/>
    </location>
</feature>
<dbReference type="EMBL" id="CAMXCT010006591">
    <property type="protein sequence ID" value="CAI4016576.1"/>
    <property type="molecule type" value="Genomic_DNA"/>
</dbReference>
<evidence type="ECO:0000256" key="1">
    <source>
        <dbReference type="SAM" id="MobiDB-lite"/>
    </source>
</evidence>
<feature type="compositionally biased region" description="Basic and acidic residues" evidence="1">
    <location>
        <begin position="570"/>
        <end position="585"/>
    </location>
</feature>
<dbReference type="InterPro" id="IPR002110">
    <property type="entry name" value="Ankyrin_rpt"/>
</dbReference>
<accession>A0A9P1DW63</accession>
<dbReference type="AlphaFoldDB" id="A0A9P1DW63"/>
<dbReference type="GO" id="GO:0016301">
    <property type="term" value="F:kinase activity"/>
    <property type="evidence" value="ECO:0007669"/>
    <property type="project" value="UniProtKB-KW"/>
</dbReference>
<comment type="caution">
    <text evidence="2">The sequence shown here is derived from an EMBL/GenBank/DDBJ whole genome shotgun (WGS) entry which is preliminary data.</text>
</comment>
<organism evidence="2">
    <name type="scientific">Cladocopium goreaui</name>
    <dbReference type="NCBI Taxonomy" id="2562237"/>
    <lineage>
        <taxon>Eukaryota</taxon>
        <taxon>Sar</taxon>
        <taxon>Alveolata</taxon>
        <taxon>Dinophyceae</taxon>
        <taxon>Suessiales</taxon>
        <taxon>Symbiodiniaceae</taxon>
        <taxon>Cladocopium</taxon>
    </lineage>
</organism>
<dbReference type="SMART" id="SM00248">
    <property type="entry name" value="ANK"/>
    <property type="match status" value="2"/>
</dbReference>
<feature type="compositionally biased region" description="Acidic residues" evidence="1">
    <location>
        <begin position="149"/>
        <end position="162"/>
    </location>
</feature>
<reference evidence="2" key="1">
    <citation type="submission" date="2022-10" db="EMBL/GenBank/DDBJ databases">
        <authorList>
            <person name="Chen Y."/>
            <person name="Dougan E. K."/>
            <person name="Chan C."/>
            <person name="Rhodes N."/>
            <person name="Thang M."/>
        </authorList>
    </citation>
    <scope>NUCLEOTIDE SEQUENCE</scope>
</reference>
<proteinExistence type="predicted"/>
<feature type="compositionally biased region" description="Pro residues" evidence="1">
    <location>
        <begin position="519"/>
        <end position="560"/>
    </location>
</feature>
<dbReference type="SUPFAM" id="SSF48403">
    <property type="entry name" value="Ankyrin repeat"/>
    <property type="match status" value="1"/>
</dbReference>
<dbReference type="Proteomes" id="UP001152797">
    <property type="component" value="Unassembled WGS sequence"/>
</dbReference>
<feature type="region of interest" description="Disordered" evidence="1">
    <location>
        <begin position="47"/>
        <end position="189"/>
    </location>
</feature>